<dbReference type="Proteomes" id="UP001627154">
    <property type="component" value="Unassembled WGS sequence"/>
</dbReference>
<organism evidence="1 2">
    <name type="scientific">Trichogramma kaykai</name>
    <dbReference type="NCBI Taxonomy" id="54128"/>
    <lineage>
        <taxon>Eukaryota</taxon>
        <taxon>Metazoa</taxon>
        <taxon>Ecdysozoa</taxon>
        <taxon>Arthropoda</taxon>
        <taxon>Hexapoda</taxon>
        <taxon>Insecta</taxon>
        <taxon>Pterygota</taxon>
        <taxon>Neoptera</taxon>
        <taxon>Endopterygota</taxon>
        <taxon>Hymenoptera</taxon>
        <taxon>Apocrita</taxon>
        <taxon>Proctotrupomorpha</taxon>
        <taxon>Chalcidoidea</taxon>
        <taxon>Trichogrammatidae</taxon>
        <taxon>Trichogramma</taxon>
    </lineage>
</organism>
<reference evidence="1 2" key="1">
    <citation type="journal article" date="2024" name="bioRxiv">
        <title>A reference genome for Trichogramma kaykai: A tiny desert-dwelling parasitoid wasp with competing sex-ratio distorters.</title>
        <authorList>
            <person name="Culotta J."/>
            <person name="Lindsey A.R."/>
        </authorList>
    </citation>
    <scope>NUCLEOTIDE SEQUENCE [LARGE SCALE GENOMIC DNA]</scope>
    <source>
        <strain evidence="1 2">KSX58</strain>
    </source>
</reference>
<evidence type="ECO:0000313" key="2">
    <source>
        <dbReference type="Proteomes" id="UP001627154"/>
    </source>
</evidence>
<name>A0ABD2X9N7_9HYME</name>
<protein>
    <submittedName>
        <fullName evidence="1">Uncharacterized protein</fullName>
    </submittedName>
</protein>
<evidence type="ECO:0000313" key="1">
    <source>
        <dbReference type="EMBL" id="KAL3402032.1"/>
    </source>
</evidence>
<gene>
    <name evidence="1" type="ORF">TKK_005032</name>
</gene>
<comment type="caution">
    <text evidence="1">The sequence shown here is derived from an EMBL/GenBank/DDBJ whole genome shotgun (WGS) entry which is preliminary data.</text>
</comment>
<accession>A0ABD2X9N7</accession>
<keyword evidence="2" id="KW-1185">Reference proteome</keyword>
<sequence>MTNSRCTLSSRVRSNCVDYEEVLKLERDEKSNSYSGYRCSSRFPLIARVRHGNWRSCQSRRHLRQCEPREISGESARQGLLEPSRK</sequence>
<dbReference type="AlphaFoldDB" id="A0ABD2X9N7"/>
<proteinExistence type="predicted"/>
<dbReference type="EMBL" id="JBJJXI010000041">
    <property type="protein sequence ID" value="KAL3402032.1"/>
    <property type="molecule type" value="Genomic_DNA"/>
</dbReference>